<proteinExistence type="predicted"/>
<dbReference type="Proteomes" id="UP000215033">
    <property type="component" value="Chromosome 1"/>
</dbReference>
<evidence type="ECO:0000256" key="1">
    <source>
        <dbReference type="SAM" id="MobiDB-lite"/>
    </source>
</evidence>
<evidence type="ECO:0000313" key="4">
    <source>
        <dbReference type="Proteomes" id="UP000193466"/>
    </source>
</evidence>
<organism evidence="3 5">
    <name type="scientific">Neisseria zoodegmatis</name>
    <dbReference type="NCBI Taxonomy" id="326523"/>
    <lineage>
        <taxon>Bacteria</taxon>
        <taxon>Pseudomonadati</taxon>
        <taxon>Pseudomonadota</taxon>
        <taxon>Betaproteobacteria</taxon>
        <taxon>Neisseriales</taxon>
        <taxon>Neisseriaceae</taxon>
        <taxon>Neisseria</taxon>
    </lineage>
</organism>
<accession>A0AB38DML0</accession>
<sequence>MNTKCPNCGAVHSLDSLIGNDGAADLIKAVLEFDAAIGKAAVRYVGLFRPAKSQLTFARTAKLLGELLPDIQAGQISRDGVVYPAPPEAWIYGFQTAIDARDVGRLKLPLKSHGYLYEVISGWRPSETAAMPATRQPSMGDAAVSTKLRQGVTALSQWAGEDWLKQEIAAGFAVLSAMNLKGRPAAPDLAVVAELWVQRLQGRDEKPVEQFDRVRFQTAFKALQDAAEWPNVADLIRNLPPRLIPRAMLEKPKPDRAKGREELEKVKETLKGNKKC</sequence>
<reference evidence="2 4" key="1">
    <citation type="submission" date="2017-01" db="EMBL/GenBank/DDBJ databases">
        <authorList>
            <person name="Wolfgang W.J."/>
            <person name="Cole J."/>
            <person name="Wroblewski D."/>
            <person name="Mcginnis J."/>
            <person name="Musser K.A."/>
        </authorList>
    </citation>
    <scope>NUCLEOTIDE SEQUENCE [LARGE SCALE GENOMIC DNA]</scope>
    <source>
        <strain evidence="2 4">DSM 21643</strain>
    </source>
</reference>
<evidence type="ECO:0000313" key="3">
    <source>
        <dbReference type="EMBL" id="SNU78663.1"/>
    </source>
</evidence>
<dbReference type="RefSeq" id="WP_085364243.1">
    <property type="nucleotide sequence ID" value="NZ_LT906434.1"/>
</dbReference>
<dbReference type="AlphaFoldDB" id="A0AB38DML0"/>
<gene>
    <name evidence="2" type="ORF">BWD10_10245</name>
    <name evidence="3" type="ORF">SAMEA4504057_00139</name>
</gene>
<protein>
    <submittedName>
        <fullName evidence="3">Uncharacterized protein</fullName>
    </submittedName>
</protein>
<reference evidence="3 5" key="2">
    <citation type="submission" date="2017-06" db="EMBL/GenBank/DDBJ databases">
        <authorList>
            <consortium name="Pathogen Informatics"/>
        </authorList>
    </citation>
    <scope>NUCLEOTIDE SEQUENCE [LARGE SCALE GENOMIC DNA]</scope>
    <source>
        <strain evidence="3 5">NCTC12230</strain>
    </source>
</reference>
<dbReference type="KEGG" id="nzo:SAMEA4504057_0139"/>
<feature type="region of interest" description="Disordered" evidence="1">
    <location>
        <begin position="249"/>
        <end position="276"/>
    </location>
</feature>
<evidence type="ECO:0000313" key="2">
    <source>
        <dbReference type="EMBL" id="OSI09296.1"/>
    </source>
</evidence>
<dbReference type="EMBL" id="LT906434">
    <property type="protein sequence ID" value="SNU78663.1"/>
    <property type="molecule type" value="Genomic_DNA"/>
</dbReference>
<dbReference type="EMBL" id="MTBM01000015">
    <property type="protein sequence ID" value="OSI09296.1"/>
    <property type="molecule type" value="Genomic_DNA"/>
</dbReference>
<dbReference type="Proteomes" id="UP000193466">
    <property type="component" value="Unassembled WGS sequence"/>
</dbReference>
<name>A0AB38DML0_9NEIS</name>
<keyword evidence="4" id="KW-1185">Reference proteome</keyword>
<evidence type="ECO:0000313" key="5">
    <source>
        <dbReference type="Proteomes" id="UP000215033"/>
    </source>
</evidence>